<evidence type="ECO:0000313" key="2">
    <source>
        <dbReference type="Proteomes" id="UP000070319"/>
    </source>
</evidence>
<organism evidence="1">
    <name type="scientific">Bacteroides intestinalis</name>
    <dbReference type="NCBI Taxonomy" id="329854"/>
    <lineage>
        <taxon>Bacteria</taxon>
        <taxon>Pseudomonadati</taxon>
        <taxon>Bacteroidota</taxon>
        <taxon>Bacteroidia</taxon>
        <taxon>Bacteroidales</taxon>
        <taxon>Bacteroidaceae</taxon>
        <taxon>Bacteroides</taxon>
    </lineage>
</organism>
<dbReference type="AlphaFoldDB" id="A0A139LL24"/>
<dbReference type="EMBL" id="LTDF01000070">
    <property type="protein sequence ID" value="KXT52131.1"/>
    <property type="molecule type" value="Genomic_DNA"/>
</dbReference>
<name>A0A139LL24_9BACE</name>
<accession>A0A139LL24</accession>
<dbReference type="Proteomes" id="UP000070319">
    <property type="component" value="Unassembled WGS sequence"/>
</dbReference>
<gene>
    <name evidence="1" type="ORF">HMPREF2531_01711</name>
</gene>
<protein>
    <submittedName>
        <fullName evidence="1">Uncharacterized protein</fullName>
    </submittedName>
</protein>
<reference evidence="1 2" key="1">
    <citation type="submission" date="2016-02" db="EMBL/GenBank/DDBJ databases">
        <authorList>
            <person name="Wen L."/>
            <person name="He K."/>
            <person name="Yang H."/>
        </authorList>
    </citation>
    <scope>NUCLEOTIDE SEQUENCE [LARGE SCALE GENOMIC DNA]</scope>
    <source>
        <strain evidence="1 2">KLE1704</strain>
    </source>
</reference>
<sequence length="49" mass="5544">MILSLFILLIIFSDYFCSLNMTKVGGTGEKNGLYMALNKVQWVLQLSDN</sequence>
<comment type="caution">
    <text evidence="1">The sequence shown here is derived from an EMBL/GenBank/DDBJ whole genome shotgun (WGS) entry which is preliminary data.</text>
</comment>
<evidence type="ECO:0000313" key="1">
    <source>
        <dbReference type="EMBL" id="KXT52131.1"/>
    </source>
</evidence>
<proteinExistence type="predicted"/>